<dbReference type="Pfam" id="PF06722">
    <property type="entry name" value="EryCIII-like_C"/>
    <property type="match status" value="1"/>
</dbReference>
<feature type="domain" description="Erythromycin biosynthesis protein CIII-like C-terminal" evidence="2">
    <location>
        <begin position="296"/>
        <end position="393"/>
    </location>
</feature>
<dbReference type="InterPro" id="IPR002213">
    <property type="entry name" value="UDP_glucos_trans"/>
</dbReference>
<keyword evidence="4" id="KW-1185">Reference proteome</keyword>
<evidence type="ECO:0000259" key="2">
    <source>
        <dbReference type="Pfam" id="PF06722"/>
    </source>
</evidence>
<reference evidence="3" key="1">
    <citation type="journal article" date="2022" name="ISME J.">
        <title>Identification of active gaseous-alkane degraders at natural gas seeps.</title>
        <authorList>
            <person name="Farhan Ul Haque M."/>
            <person name="Hernandez M."/>
            <person name="Crombie A.T."/>
            <person name="Murrell J.C."/>
        </authorList>
    </citation>
    <scope>NUCLEOTIDE SEQUENCE</scope>
    <source>
        <strain evidence="3">ANDR5</strain>
    </source>
</reference>
<gene>
    <name evidence="3" type="ORF">K9U37_14695</name>
</gene>
<dbReference type="InterPro" id="IPR050426">
    <property type="entry name" value="Glycosyltransferase_28"/>
</dbReference>
<dbReference type="PANTHER" id="PTHR48050">
    <property type="entry name" value="STEROL 3-BETA-GLUCOSYLTRANSFERASE"/>
    <property type="match status" value="1"/>
</dbReference>
<dbReference type="SUPFAM" id="SSF53756">
    <property type="entry name" value="UDP-Glycosyltransferase/glycogen phosphorylase"/>
    <property type="match status" value="1"/>
</dbReference>
<dbReference type="PANTHER" id="PTHR48050:SF13">
    <property type="entry name" value="STEROL 3-BETA-GLUCOSYLTRANSFERASE UGT80A2"/>
    <property type="match status" value="1"/>
</dbReference>
<protein>
    <submittedName>
        <fullName evidence="3">Glycosyltransferase</fullName>
    </submittedName>
</protein>
<dbReference type="EMBL" id="JAIVFL010000001">
    <property type="protein sequence ID" value="MCI4676052.1"/>
    <property type="molecule type" value="Genomic_DNA"/>
</dbReference>
<evidence type="ECO:0000259" key="1">
    <source>
        <dbReference type="Pfam" id="PF03033"/>
    </source>
</evidence>
<proteinExistence type="predicted"/>
<name>A0ABS9YY75_9MYCO</name>
<dbReference type="Pfam" id="PF03033">
    <property type="entry name" value="Glyco_transf_28"/>
    <property type="match status" value="1"/>
</dbReference>
<accession>A0ABS9YY75</accession>
<dbReference type="Gene3D" id="3.40.50.2000">
    <property type="entry name" value="Glycogen Phosphorylase B"/>
    <property type="match status" value="2"/>
</dbReference>
<sequence length="421" mass="45934">MSIFALAVHGTRGDVEPCAAVGLELRRRGHEVRMAVPPDLVPFVEHAGLSPAVGYGVHSQQQVESDVFQNWWKARNPLTALQRLRDYATDGWDEMGSALTSLSEGSDLILTGTTYQEVAANVGEYQHLPLATLHYFPARPNAVLGEILPVPLPGPVVRAGMVVGEWAYWRLLKQAEDRQRRQLGLPPATTRSMRRIVERGTLEIQAYDEALFPGLAAEWGDTRPFVGSITMELSTETDEDVARWLAEGSPPIYFGFGSTPIDSPDEVYAVIDAVCAELGERALICSSIWSDRPGVDRIRVVKSANYPTVFPNCRATVHHGGAGTTSAGLRAGLPTVILWSVADQPVWANRVERLKVGVAQRFSKLSRESLLAALRRVLEPGYAQRARELSTRMIRPADGVAKAADLLEAAADHASDNGASR</sequence>
<dbReference type="Proteomes" id="UP001139068">
    <property type="component" value="Unassembled WGS sequence"/>
</dbReference>
<organism evidence="3 4">
    <name type="scientific">Candidatus Mycolicibacterium alkanivorans</name>
    <dbReference type="NCBI Taxonomy" id="2954114"/>
    <lineage>
        <taxon>Bacteria</taxon>
        <taxon>Bacillati</taxon>
        <taxon>Actinomycetota</taxon>
        <taxon>Actinomycetes</taxon>
        <taxon>Mycobacteriales</taxon>
        <taxon>Mycobacteriaceae</taxon>
        <taxon>Mycolicibacterium</taxon>
    </lineage>
</organism>
<dbReference type="InterPro" id="IPR004276">
    <property type="entry name" value="GlycoTrans_28_N"/>
</dbReference>
<evidence type="ECO:0000313" key="3">
    <source>
        <dbReference type="EMBL" id="MCI4676052.1"/>
    </source>
</evidence>
<dbReference type="InterPro" id="IPR010610">
    <property type="entry name" value="EryCIII-like_C"/>
</dbReference>
<comment type="caution">
    <text evidence="3">The sequence shown here is derived from an EMBL/GenBank/DDBJ whole genome shotgun (WGS) entry which is preliminary data.</text>
</comment>
<dbReference type="CDD" id="cd03784">
    <property type="entry name" value="GT1_Gtf-like"/>
    <property type="match status" value="1"/>
</dbReference>
<evidence type="ECO:0000313" key="4">
    <source>
        <dbReference type="Proteomes" id="UP001139068"/>
    </source>
</evidence>
<feature type="domain" description="Glycosyltransferase family 28 N-terminal" evidence="1">
    <location>
        <begin position="4"/>
        <end position="49"/>
    </location>
</feature>
<dbReference type="RefSeq" id="WP_243072289.1">
    <property type="nucleotide sequence ID" value="NZ_JAIVFL010000001.1"/>
</dbReference>